<keyword evidence="1" id="KW-0812">Transmembrane</keyword>
<dbReference type="RefSeq" id="WP_377334048.1">
    <property type="nucleotide sequence ID" value="NZ_JBHSGB010000010.1"/>
</dbReference>
<evidence type="ECO:0000256" key="1">
    <source>
        <dbReference type="SAM" id="Phobius"/>
    </source>
</evidence>
<gene>
    <name evidence="2" type="ORF">ACFO3I_11070</name>
</gene>
<evidence type="ECO:0000313" key="3">
    <source>
        <dbReference type="Proteomes" id="UP001595962"/>
    </source>
</evidence>
<keyword evidence="1" id="KW-1133">Transmembrane helix</keyword>
<reference evidence="3" key="1">
    <citation type="journal article" date="2019" name="Int. J. Syst. Evol. Microbiol.">
        <title>The Global Catalogue of Microorganisms (GCM) 10K type strain sequencing project: providing services to taxonomists for standard genome sequencing and annotation.</title>
        <authorList>
            <consortium name="The Broad Institute Genomics Platform"/>
            <consortium name="The Broad Institute Genome Sequencing Center for Infectious Disease"/>
            <person name="Wu L."/>
            <person name="Ma J."/>
        </authorList>
    </citation>
    <scope>NUCLEOTIDE SEQUENCE [LARGE SCALE GENOMIC DNA]</scope>
    <source>
        <strain evidence="3">DT28</strain>
    </source>
</reference>
<protein>
    <recommendedName>
        <fullName evidence="4">Type II secretion system protein</fullName>
    </recommendedName>
</protein>
<comment type="caution">
    <text evidence="2">The sequence shown here is derived from an EMBL/GenBank/DDBJ whole genome shotgun (WGS) entry which is preliminary data.</text>
</comment>
<accession>A0ABV9JMQ9</accession>
<evidence type="ECO:0008006" key="4">
    <source>
        <dbReference type="Google" id="ProtNLM"/>
    </source>
</evidence>
<proteinExistence type="predicted"/>
<sequence length="113" mass="12251">MKQQGFVLICTLVLGAVLIMMAGAVLYQSRLSLAMASAGISAQQQIFRLYQQTAALEGEPAALVFEQCPPDYAPWSEPVFRCATTSLTQQQQQFAVVSLVQIQQLSGATDEIP</sequence>
<dbReference type="EMBL" id="JBHSGB010000010">
    <property type="protein sequence ID" value="MFC4655554.1"/>
    <property type="molecule type" value="Genomic_DNA"/>
</dbReference>
<organism evidence="2 3">
    <name type="scientific">Rheinheimera marina</name>
    <dbReference type="NCBI Taxonomy" id="1774958"/>
    <lineage>
        <taxon>Bacteria</taxon>
        <taxon>Pseudomonadati</taxon>
        <taxon>Pseudomonadota</taxon>
        <taxon>Gammaproteobacteria</taxon>
        <taxon>Chromatiales</taxon>
        <taxon>Chromatiaceae</taxon>
        <taxon>Rheinheimera</taxon>
    </lineage>
</organism>
<dbReference type="Proteomes" id="UP001595962">
    <property type="component" value="Unassembled WGS sequence"/>
</dbReference>
<keyword evidence="3" id="KW-1185">Reference proteome</keyword>
<evidence type="ECO:0000313" key="2">
    <source>
        <dbReference type="EMBL" id="MFC4655554.1"/>
    </source>
</evidence>
<feature type="transmembrane region" description="Helical" evidence="1">
    <location>
        <begin position="6"/>
        <end position="27"/>
    </location>
</feature>
<name>A0ABV9JMQ9_9GAMM</name>
<keyword evidence="1" id="KW-0472">Membrane</keyword>